<protein>
    <recommendedName>
        <fullName evidence="9">Citrate transporter-like domain-containing protein</fullName>
    </recommendedName>
</protein>
<dbReference type="OrthoDB" id="442352at2759"/>
<feature type="transmembrane region" description="Helical" evidence="6">
    <location>
        <begin position="209"/>
        <end position="231"/>
    </location>
</feature>
<feature type="transmembrane region" description="Helical" evidence="6">
    <location>
        <begin position="71"/>
        <end position="95"/>
    </location>
</feature>
<evidence type="ECO:0008006" key="9">
    <source>
        <dbReference type="Google" id="ProtNLM"/>
    </source>
</evidence>
<accession>A0A6G1ICB7</accession>
<gene>
    <name evidence="7" type="ORF">K458DRAFT_492943</name>
</gene>
<dbReference type="AlphaFoldDB" id="A0A6G1ICB7"/>
<keyword evidence="8" id="KW-1185">Reference proteome</keyword>
<keyword evidence="3 6" id="KW-0812">Transmembrane</keyword>
<evidence type="ECO:0000256" key="3">
    <source>
        <dbReference type="ARBA" id="ARBA00022692"/>
    </source>
</evidence>
<dbReference type="PANTHER" id="PTHR43302">
    <property type="entry name" value="TRANSPORTER ARSB-RELATED"/>
    <property type="match status" value="1"/>
</dbReference>
<keyword evidence="4 6" id="KW-1133">Transmembrane helix</keyword>
<evidence type="ECO:0000256" key="4">
    <source>
        <dbReference type="ARBA" id="ARBA00022989"/>
    </source>
</evidence>
<keyword evidence="2" id="KW-1003">Cell membrane</keyword>
<comment type="subcellular location">
    <subcellularLocation>
        <location evidence="1">Cell membrane</location>
        <topology evidence="1">Multi-pass membrane protein</topology>
    </subcellularLocation>
</comment>
<proteinExistence type="predicted"/>
<dbReference type="GO" id="GO:0005886">
    <property type="term" value="C:plasma membrane"/>
    <property type="evidence" value="ECO:0007669"/>
    <property type="project" value="UniProtKB-SubCell"/>
</dbReference>
<feature type="transmembrane region" description="Helical" evidence="6">
    <location>
        <begin position="613"/>
        <end position="642"/>
    </location>
</feature>
<evidence type="ECO:0000313" key="7">
    <source>
        <dbReference type="EMBL" id="KAF2675680.1"/>
    </source>
</evidence>
<dbReference type="EMBL" id="MU005653">
    <property type="protein sequence ID" value="KAF2675680.1"/>
    <property type="molecule type" value="Genomic_DNA"/>
</dbReference>
<dbReference type="Proteomes" id="UP000799291">
    <property type="component" value="Unassembled WGS sequence"/>
</dbReference>
<dbReference type="PANTHER" id="PTHR43302:SF5">
    <property type="entry name" value="TRANSPORTER ARSB-RELATED"/>
    <property type="match status" value="1"/>
</dbReference>
<feature type="transmembrane region" description="Helical" evidence="6">
    <location>
        <begin position="709"/>
        <end position="731"/>
    </location>
</feature>
<reference evidence="7" key="1">
    <citation type="journal article" date="2020" name="Stud. Mycol.">
        <title>101 Dothideomycetes genomes: a test case for predicting lifestyles and emergence of pathogens.</title>
        <authorList>
            <person name="Haridas S."/>
            <person name="Albert R."/>
            <person name="Binder M."/>
            <person name="Bloem J."/>
            <person name="Labutti K."/>
            <person name="Salamov A."/>
            <person name="Andreopoulos B."/>
            <person name="Baker S."/>
            <person name="Barry K."/>
            <person name="Bills G."/>
            <person name="Bluhm B."/>
            <person name="Cannon C."/>
            <person name="Castanera R."/>
            <person name="Culley D."/>
            <person name="Daum C."/>
            <person name="Ezra D."/>
            <person name="Gonzalez J."/>
            <person name="Henrissat B."/>
            <person name="Kuo A."/>
            <person name="Liang C."/>
            <person name="Lipzen A."/>
            <person name="Lutzoni F."/>
            <person name="Magnuson J."/>
            <person name="Mondo S."/>
            <person name="Nolan M."/>
            <person name="Ohm R."/>
            <person name="Pangilinan J."/>
            <person name="Park H.-J."/>
            <person name="Ramirez L."/>
            <person name="Alfaro M."/>
            <person name="Sun H."/>
            <person name="Tritt A."/>
            <person name="Yoshinaga Y."/>
            <person name="Zwiers L.-H."/>
            <person name="Turgeon B."/>
            <person name="Goodwin S."/>
            <person name="Spatafora J."/>
            <person name="Crous P."/>
            <person name="Grigoriev I."/>
        </authorList>
    </citation>
    <scope>NUCLEOTIDE SEQUENCE</scope>
    <source>
        <strain evidence="7">CBS 122367</strain>
    </source>
</reference>
<feature type="transmembrane region" description="Helical" evidence="6">
    <location>
        <begin position="573"/>
        <end position="593"/>
    </location>
</feature>
<feature type="transmembrane region" description="Helical" evidence="6">
    <location>
        <begin position="663"/>
        <end position="689"/>
    </location>
</feature>
<evidence type="ECO:0000256" key="5">
    <source>
        <dbReference type="ARBA" id="ARBA00023136"/>
    </source>
</evidence>
<evidence type="ECO:0000313" key="8">
    <source>
        <dbReference type="Proteomes" id="UP000799291"/>
    </source>
</evidence>
<sequence length="733" mass="81787">MSETSDPSLDWRSGISLAVFIIANVIFIFPFWMPVYVPRKIVDIVLDALSTLRVVPSRLNFPERTQYRRYALIRIPVNLVTVPLVAILFLLAVSAIGRNEIHDGTIASGLIRYLAFKILQKIGQYGHVLFTILYAASFGFGGIIGNDPIIEFGMGIVATVSRLSSNIKHPQAWIYSQFAVVNIASAILESSNPCNVIIATMFDIKFWSYSAYMIVPVLASGIVMLPFLVYIRFDNEALIPRVLKMHELPEELQCRKPVNDAIPNAKGRVEEGDEEAGLLMTLEDLLNPFLDKGGALIGVIILVAAIVVLFVLSAISKGRDDPPVFWVTLPASVLMMIWNLVFGWLHRHETRRISREGREMTERARAERAEREEREMEEQRRPEWIRRGMEENKLEALGSILEPRYQRMQGVKTWPANAALEGSCVIASAHPITPWISQQGRVHREHRINNDSPKQTPVPKPHNPAFSTPFPTGDGQALSLRSPDGTWIATVEAKPPATRPPSPFLDPTSMQRQTVSIYSSTTDLERNLDALPPGNISDRRPTTLLSLLSDAHTWLQETFPSTVVAVSLLPLKFVPFVFFIFILVEALRANNWIPVFAHGWDLWASRTGTVGSIAGMGFLSVILCNFAGTNFGSTLLLSHILIEWETIHQNNNNPISDRQYKSCIYAMALGVNYGAFSTVFGASVSGLQWKESLERKGFQIRKLDFARANAPIVAVAMGVSCLVLVGEMYIIKK</sequence>
<feature type="transmembrane region" description="Helical" evidence="6">
    <location>
        <begin position="293"/>
        <end position="312"/>
    </location>
</feature>
<organism evidence="7 8">
    <name type="scientific">Lentithecium fluviatile CBS 122367</name>
    <dbReference type="NCBI Taxonomy" id="1168545"/>
    <lineage>
        <taxon>Eukaryota</taxon>
        <taxon>Fungi</taxon>
        <taxon>Dikarya</taxon>
        <taxon>Ascomycota</taxon>
        <taxon>Pezizomycotina</taxon>
        <taxon>Dothideomycetes</taxon>
        <taxon>Pleosporomycetidae</taxon>
        <taxon>Pleosporales</taxon>
        <taxon>Massarineae</taxon>
        <taxon>Lentitheciaceae</taxon>
        <taxon>Lentithecium</taxon>
    </lineage>
</organism>
<evidence type="ECO:0000256" key="1">
    <source>
        <dbReference type="ARBA" id="ARBA00004651"/>
    </source>
</evidence>
<keyword evidence="5 6" id="KW-0472">Membrane</keyword>
<feature type="transmembrane region" description="Helical" evidence="6">
    <location>
        <begin position="126"/>
        <end position="144"/>
    </location>
</feature>
<name>A0A6G1ICB7_9PLEO</name>
<feature type="transmembrane region" description="Helical" evidence="6">
    <location>
        <begin position="15"/>
        <end position="37"/>
    </location>
</feature>
<evidence type="ECO:0000256" key="2">
    <source>
        <dbReference type="ARBA" id="ARBA00022475"/>
    </source>
</evidence>
<feature type="transmembrane region" description="Helical" evidence="6">
    <location>
        <begin position="324"/>
        <end position="345"/>
    </location>
</feature>
<evidence type="ECO:0000256" key="6">
    <source>
        <dbReference type="SAM" id="Phobius"/>
    </source>
</evidence>